<dbReference type="STRING" id="311403.Arad_9407"/>
<accession>B9JKL4</accession>
<organism evidence="1 2">
    <name type="scientific">Rhizobium rhizogenes (strain K84 / ATCC BAA-868)</name>
    <name type="common">Agrobacterium radiobacter</name>
    <dbReference type="NCBI Taxonomy" id="311403"/>
    <lineage>
        <taxon>Bacteria</taxon>
        <taxon>Pseudomonadati</taxon>
        <taxon>Pseudomonadota</taxon>
        <taxon>Alphaproteobacteria</taxon>
        <taxon>Hyphomicrobiales</taxon>
        <taxon>Rhizobiaceae</taxon>
        <taxon>Rhizobium/Agrobacterium group</taxon>
        <taxon>Rhizobium</taxon>
    </lineage>
</organism>
<evidence type="ECO:0000313" key="2">
    <source>
        <dbReference type="Proteomes" id="UP000001600"/>
    </source>
</evidence>
<evidence type="ECO:0000313" key="1">
    <source>
        <dbReference type="EMBL" id="ACM30456.1"/>
    </source>
</evidence>
<dbReference type="HOGENOM" id="CLU_456091_0_0_5"/>
<proteinExistence type="predicted"/>
<dbReference type="KEGG" id="ara:Arad_9407"/>
<protein>
    <recommendedName>
        <fullName evidence="3">Pectate lyase superfamily protein domain-containing protein</fullName>
    </recommendedName>
</protein>
<dbReference type="RefSeq" id="WP_015917762.1">
    <property type="nucleotide sequence ID" value="NC_011983.1"/>
</dbReference>
<evidence type="ECO:0008006" key="3">
    <source>
        <dbReference type="Google" id="ProtNLM"/>
    </source>
</evidence>
<gene>
    <name evidence="1" type="ordered locus">Arad_9407</name>
</gene>
<reference evidence="1 2" key="1">
    <citation type="journal article" date="2009" name="J. Bacteriol.">
        <title>Genome sequences of three Agrobacterium biovars help elucidate the evolution of multichromosome genomes in bacteria.</title>
        <authorList>
            <person name="Slater S.C."/>
            <person name="Goldman B.S."/>
            <person name="Goodner B."/>
            <person name="Setubal J.C."/>
            <person name="Farrand S.K."/>
            <person name="Nester E.W."/>
            <person name="Burr T.J."/>
            <person name="Banta L."/>
            <person name="Dickerman A.W."/>
            <person name="Paulsen I."/>
            <person name="Otten L."/>
            <person name="Suen G."/>
            <person name="Welch R."/>
            <person name="Almeida N.F."/>
            <person name="Arnold F."/>
            <person name="Burton O.T."/>
            <person name="Du Z."/>
            <person name="Ewing A."/>
            <person name="Godsy E."/>
            <person name="Heisel S."/>
            <person name="Houmiel K.L."/>
            <person name="Jhaveri J."/>
            <person name="Lu J."/>
            <person name="Miller N.M."/>
            <person name="Norton S."/>
            <person name="Chen Q."/>
            <person name="Phoolcharoen W."/>
            <person name="Ohlin V."/>
            <person name="Ondrusek D."/>
            <person name="Pride N."/>
            <person name="Stricklin S.L."/>
            <person name="Sun J."/>
            <person name="Wheeler C."/>
            <person name="Wilson L."/>
            <person name="Zhu H."/>
            <person name="Wood D.W."/>
        </authorList>
    </citation>
    <scope>NUCLEOTIDE SEQUENCE [LARGE SCALE GENOMIC DNA]</scope>
    <source>
        <strain evidence="2">K84 / ATCC BAA-868</strain>
    </source>
</reference>
<dbReference type="AlphaFoldDB" id="B9JKL4"/>
<dbReference type="SUPFAM" id="SSF51126">
    <property type="entry name" value="Pectin lyase-like"/>
    <property type="match status" value="1"/>
</dbReference>
<dbReference type="EMBL" id="CP000629">
    <property type="protein sequence ID" value="ACM30456.1"/>
    <property type="molecule type" value="Genomic_DNA"/>
</dbReference>
<dbReference type="Proteomes" id="UP000001600">
    <property type="component" value="Chromosome 2"/>
</dbReference>
<dbReference type="InterPro" id="IPR011050">
    <property type="entry name" value="Pectin_lyase_fold/virulence"/>
</dbReference>
<sequence length="598" mass="61889">MRNTILRFKFSHACILLCTIAPSNGFPEDLKNSGRLSNAAETQGVVPSPTGTVNALDYGLVSDPSCTIDATKSLNAAVAAAAGRKLILPLGTFCLNTATSTLKIASTTEIQGQGAGTIIQWNAPSGSPAAPVVDVLASAPGTVIDNLSIDALPKGASYTTPAYFGGNPWGGVAFVIQADRFHGTNLRVSEGYNNCIGIGAMKGSVGVWARPSFVVLDNIHTSNCGSGNETSGPILGHNGAGIDNGGGSGAIISNAIDVQSYVGFINDIGGGAYGTWSNISSYGAKIDPKNSHLDQSGIGFATYSPNSVYSNIAVYNPENYGIWSDFYADDSVWSNVLVKNPQKYCVNFKGPATFNNLQCTDPSAAGLAAYPALLIDTSGAPWVQNLTINNFSLSGKNQSVAIQATSRTTKNNMTGLITAGPLSGVNAAYSIDSTITGLQIVSKGAHGVGYGNPSAAYPWDFAGTLRAQASATNASWKTCAYGSNACTNSGNVYIADFASPEKRLGMGYDPVNDLFVFQSIQAGALAKPLALNPSGGSVQIGQQSLPTNASTGFPYIPATAGAPTGVPTPVNGMVPMQYDTTNHKFWIYDGGWKSVTVN</sequence>
<dbReference type="eggNOG" id="ENOG5032ZHI">
    <property type="taxonomic scope" value="Bacteria"/>
</dbReference>
<name>B9JKL4_RHIR8</name>